<accession>A0A0N5D8X4</accession>
<proteinExistence type="predicted"/>
<dbReference type="Proteomes" id="UP000276776">
    <property type="component" value="Unassembled WGS sequence"/>
</dbReference>
<dbReference type="STRING" id="103827.A0A0N5D8X4"/>
<name>A0A0N5D8X4_THECL</name>
<gene>
    <name evidence="1" type="ORF">TCLT_LOCUS9559</name>
</gene>
<organism evidence="3">
    <name type="scientific">Thelazia callipaeda</name>
    <name type="common">Oriental eyeworm</name>
    <name type="synonym">Parasitic nematode</name>
    <dbReference type="NCBI Taxonomy" id="103827"/>
    <lineage>
        <taxon>Eukaryota</taxon>
        <taxon>Metazoa</taxon>
        <taxon>Ecdysozoa</taxon>
        <taxon>Nematoda</taxon>
        <taxon>Chromadorea</taxon>
        <taxon>Rhabditida</taxon>
        <taxon>Spirurina</taxon>
        <taxon>Spiruromorpha</taxon>
        <taxon>Thelazioidea</taxon>
        <taxon>Thelaziidae</taxon>
        <taxon>Thelazia</taxon>
    </lineage>
</organism>
<dbReference type="WBParaSite" id="TCLT_0000957001-mRNA-1">
    <property type="protein sequence ID" value="TCLT_0000957001-mRNA-1"/>
    <property type="gene ID" value="TCLT_0000957001"/>
</dbReference>
<protein>
    <submittedName>
        <fullName evidence="3">MSP domain-containing protein</fullName>
    </submittedName>
</protein>
<dbReference type="OrthoDB" id="5866563at2759"/>
<dbReference type="EMBL" id="UYYF01004825">
    <property type="protein sequence ID" value="VDN07199.1"/>
    <property type="molecule type" value="Genomic_DNA"/>
</dbReference>
<reference evidence="3" key="1">
    <citation type="submission" date="2017-02" db="UniProtKB">
        <authorList>
            <consortium name="WormBaseParasite"/>
        </authorList>
    </citation>
    <scope>IDENTIFICATION</scope>
</reference>
<reference evidence="1 2" key="2">
    <citation type="submission" date="2018-11" db="EMBL/GenBank/DDBJ databases">
        <authorList>
            <consortium name="Pathogen Informatics"/>
        </authorList>
    </citation>
    <scope>NUCLEOTIDE SEQUENCE [LARGE SCALE GENOMIC DNA]</scope>
</reference>
<sequence>MKMTYDRLSAIVQRKTLRPKKTCAIIKRGRSTSSSFAPFTIQQAGNITHIKINPSVTDVSVSGGNYKFFFVSCITHSKFFACSLQYV</sequence>
<evidence type="ECO:0000313" key="1">
    <source>
        <dbReference type="EMBL" id="VDN07199.1"/>
    </source>
</evidence>
<evidence type="ECO:0000313" key="3">
    <source>
        <dbReference type="WBParaSite" id="TCLT_0000957001-mRNA-1"/>
    </source>
</evidence>
<evidence type="ECO:0000313" key="2">
    <source>
        <dbReference type="Proteomes" id="UP000276776"/>
    </source>
</evidence>
<keyword evidence="2" id="KW-1185">Reference proteome</keyword>
<dbReference type="AlphaFoldDB" id="A0A0N5D8X4"/>